<dbReference type="Gene3D" id="3.40.10.10">
    <property type="entry name" value="DNA Methylphosphotriester Repair Domain"/>
    <property type="match status" value="1"/>
</dbReference>
<accession>A0A9W4XFI1</accession>
<dbReference type="Gene3D" id="1.10.10.60">
    <property type="entry name" value="Homeodomain-like"/>
    <property type="match status" value="1"/>
</dbReference>
<feature type="region of interest" description="Disordered" evidence="2">
    <location>
        <begin position="203"/>
        <end position="222"/>
    </location>
</feature>
<feature type="compositionally biased region" description="Polar residues" evidence="2">
    <location>
        <begin position="301"/>
        <end position="310"/>
    </location>
</feature>
<dbReference type="Proteomes" id="UP001152885">
    <property type="component" value="Unassembled WGS sequence"/>
</dbReference>
<feature type="region of interest" description="Disordered" evidence="2">
    <location>
        <begin position="282"/>
        <end position="310"/>
    </location>
</feature>
<evidence type="ECO:0000313" key="5">
    <source>
        <dbReference type="Proteomes" id="UP001152885"/>
    </source>
</evidence>
<dbReference type="GO" id="GO:0008270">
    <property type="term" value="F:zinc ion binding"/>
    <property type="evidence" value="ECO:0007669"/>
    <property type="project" value="InterPro"/>
</dbReference>
<keyword evidence="5" id="KW-1185">Reference proteome</keyword>
<keyword evidence="1" id="KW-0010">Activator</keyword>
<proteinExistence type="predicted"/>
<protein>
    <recommendedName>
        <fullName evidence="3">Ada DNA repair metal-binding domain-containing protein</fullName>
    </recommendedName>
</protein>
<dbReference type="InterPro" id="IPR004026">
    <property type="entry name" value="Ada_DNA_repair_Zn-bd"/>
</dbReference>
<dbReference type="GO" id="GO:0003677">
    <property type="term" value="F:DNA binding"/>
    <property type="evidence" value="ECO:0007669"/>
    <property type="project" value="InterPro"/>
</dbReference>
<evidence type="ECO:0000259" key="3">
    <source>
        <dbReference type="Pfam" id="PF02805"/>
    </source>
</evidence>
<dbReference type="EMBL" id="CANTUO010000001">
    <property type="protein sequence ID" value="CAI5756754.1"/>
    <property type="molecule type" value="Genomic_DNA"/>
</dbReference>
<organism evidence="4 5">
    <name type="scientific">Candida verbasci</name>
    <dbReference type="NCBI Taxonomy" id="1227364"/>
    <lineage>
        <taxon>Eukaryota</taxon>
        <taxon>Fungi</taxon>
        <taxon>Dikarya</taxon>
        <taxon>Ascomycota</taxon>
        <taxon>Saccharomycotina</taxon>
        <taxon>Pichiomycetes</taxon>
        <taxon>Debaryomycetaceae</taxon>
        <taxon>Candida/Lodderomyces clade</taxon>
        <taxon>Candida</taxon>
    </lineage>
</organism>
<dbReference type="GO" id="GO:0008168">
    <property type="term" value="F:methyltransferase activity"/>
    <property type="evidence" value="ECO:0007669"/>
    <property type="project" value="InterPro"/>
</dbReference>
<sequence length="491" mass="54948">MVYSTESSKWKAYQFSDPFAAGSFYVCNKINRFFCRPDCDARPTTNLKSVIKFVSKCSDALNLGYIPCGSCDPIHSTSIDVNLLIKCVATINKNIGFMPPLLDENEETNTRRIKENIYESKKINEEQIIKTIGAGAGAGAGAHTHTHRQSESTILNGKFSKDLENTTLSKNDSDHYRLVDLACRHLALAAAVNVFQPKPTIPVVEENNNNSSPTSKKRRRRGGVLGFKELAAKSKLSAWHFHRVFKSVTGLTPKTYGDKCWEFIKKIKESGEYTSFEIFNSPKQRSTSPKIKQEPIQQQISYTSPQQTSYDSYPITPQQTNNNIDSSISSASTQFPEFSSNESNLSSAIESELNNFQLTNNMTSEEDYNFPNKAFSFPDLSKFRTDTLFNHTQPLRNNLPQSQQMQPETNSNQELFNFGAFEDLNQNTNNGQVDNNVPSFYGDELDLGNNLDESIFNNFNFVGAGTDEINQSGVNTEFLSMNPLLASSIGL</sequence>
<dbReference type="GO" id="GO:0006355">
    <property type="term" value="P:regulation of DNA-templated transcription"/>
    <property type="evidence" value="ECO:0007669"/>
    <property type="project" value="InterPro"/>
</dbReference>
<feature type="domain" description="Ada DNA repair metal-binding" evidence="3">
    <location>
        <begin position="9"/>
        <end position="73"/>
    </location>
</feature>
<evidence type="ECO:0000256" key="1">
    <source>
        <dbReference type="ARBA" id="ARBA00023159"/>
    </source>
</evidence>
<name>A0A9W4XFI1_9ASCO</name>
<dbReference type="InterPro" id="IPR035451">
    <property type="entry name" value="Ada-like_dom_sf"/>
</dbReference>
<dbReference type="AlphaFoldDB" id="A0A9W4XFI1"/>
<evidence type="ECO:0000256" key="2">
    <source>
        <dbReference type="SAM" id="MobiDB-lite"/>
    </source>
</evidence>
<evidence type="ECO:0000313" key="4">
    <source>
        <dbReference type="EMBL" id="CAI5756754.1"/>
    </source>
</evidence>
<gene>
    <name evidence="4" type="ORF">CANVERA_P1272</name>
</gene>
<dbReference type="SUPFAM" id="SSF57884">
    <property type="entry name" value="Ada DNA repair protein, N-terminal domain (N-Ada 10)"/>
    <property type="match status" value="1"/>
</dbReference>
<dbReference type="OrthoDB" id="2447880at2759"/>
<dbReference type="Pfam" id="PF02805">
    <property type="entry name" value="Ada_Zn_binding"/>
    <property type="match status" value="1"/>
</dbReference>
<comment type="caution">
    <text evidence="4">The sequence shown here is derived from an EMBL/GenBank/DDBJ whole genome shotgun (WGS) entry which is preliminary data.</text>
</comment>
<dbReference type="GO" id="GO:0006281">
    <property type="term" value="P:DNA repair"/>
    <property type="evidence" value="ECO:0007669"/>
    <property type="project" value="InterPro"/>
</dbReference>
<reference evidence="4" key="1">
    <citation type="submission" date="2022-12" db="EMBL/GenBank/DDBJ databases">
        <authorList>
            <person name="Brejova B."/>
        </authorList>
    </citation>
    <scope>NUCLEOTIDE SEQUENCE</scope>
</reference>